<dbReference type="GO" id="GO:0005739">
    <property type="term" value="C:mitochondrion"/>
    <property type="evidence" value="ECO:0007669"/>
    <property type="project" value="UniProtKB-SubCell"/>
</dbReference>
<comment type="caution">
    <text evidence="6">The sequence shown here is derived from an EMBL/GenBank/DDBJ whole genome shotgun (WGS) entry which is preliminary data.</text>
</comment>
<dbReference type="GO" id="GO:0016992">
    <property type="term" value="F:lipoate synthase activity"/>
    <property type="evidence" value="ECO:0007669"/>
    <property type="project" value="InterPro"/>
</dbReference>
<dbReference type="Pfam" id="PF16881">
    <property type="entry name" value="LIAS_N"/>
    <property type="match status" value="1"/>
</dbReference>
<comment type="cofactor">
    <cofactor evidence="1">
        <name>[4Fe-4S] cluster</name>
        <dbReference type="ChEBI" id="CHEBI:49883"/>
    </cofactor>
</comment>
<keyword evidence="3" id="KW-0479">Metal-binding</keyword>
<dbReference type="GO" id="GO:0051539">
    <property type="term" value="F:4 iron, 4 sulfur cluster binding"/>
    <property type="evidence" value="ECO:0007669"/>
    <property type="project" value="UniProtKB-KW"/>
</dbReference>
<keyword evidence="3" id="KW-0004">4Fe-4S</keyword>
<gene>
    <name evidence="6" type="ORF">QJS10_CPA01g02328</name>
</gene>
<evidence type="ECO:0000256" key="4">
    <source>
        <dbReference type="ARBA" id="ARBA00023128"/>
    </source>
</evidence>
<proteinExistence type="predicted"/>
<evidence type="ECO:0000256" key="1">
    <source>
        <dbReference type="ARBA" id="ARBA00001966"/>
    </source>
</evidence>
<dbReference type="Proteomes" id="UP001180020">
    <property type="component" value="Unassembled WGS sequence"/>
</dbReference>
<protein>
    <recommendedName>
        <fullName evidence="5">Lipoyl synthase N-terminal domain-containing protein</fullName>
    </recommendedName>
</protein>
<reference evidence="6" key="2">
    <citation type="submission" date="2023-06" db="EMBL/GenBank/DDBJ databases">
        <authorList>
            <person name="Ma L."/>
            <person name="Liu K.-W."/>
            <person name="Li Z."/>
            <person name="Hsiao Y.-Y."/>
            <person name="Qi Y."/>
            <person name="Fu T."/>
            <person name="Tang G."/>
            <person name="Zhang D."/>
            <person name="Sun W.-H."/>
            <person name="Liu D.-K."/>
            <person name="Li Y."/>
            <person name="Chen G.-Z."/>
            <person name="Liu X.-D."/>
            <person name="Liao X.-Y."/>
            <person name="Jiang Y.-T."/>
            <person name="Yu X."/>
            <person name="Hao Y."/>
            <person name="Huang J."/>
            <person name="Zhao X.-W."/>
            <person name="Ke S."/>
            <person name="Chen Y.-Y."/>
            <person name="Wu W.-L."/>
            <person name="Hsu J.-L."/>
            <person name="Lin Y.-F."/>
            <person name="Huang M.-D."/>
            <person name="Li C.-Y."/>
            <person name="Huang L."/>
            <person name="Wang Z.-W."/>
            <person name="Zhao X."/>
            <person name="Zhong W.-Y."/>
            <person name="Peng D.-H."/>
            <person name="Ahmad S."/>
            <person name="Lan S."/>
            <person name="Zhang J.-S."/>
            <person name="Tsai W.-C."/>
            <person name="Van De Peer Y."/>
            <person name="Liu Z.-J."/>
        </authorList>
    </citation>
    <scope>NUCLEOTIDE SEQUENCE</scope>
    <source>
        <strain evidence="6">CP</strain>
        <tissue evidence="6">Leaves</tissue>
    </source>
</reference>
<comment type="subcellular location">
    <subcellularLocation>
        <location evidence="2">Mitochondrion</location>
    </subcellularLocation>
</comment>
<dbReference type="InterPro" id="IPR003698">
    <property type="entry name" value="Lipoyl_synth"/>
</dbReference>
<dbReference type="EMBL" id="JAUJYO010000001">
    <property type="protein sequence ID" value="KAK1327100.1"/>
    <property type="molecule type" value="Genomic_DNA"/>
</dbReference>
<evidence type="ECO:0000256" key="3">
    <source>
        <dbReference type="ARBA" id="ARBA00022485"/>
    </source>
</evidence>
<dbReference type="AlphaFoldDB" id="A0AAV9FMP4"/>
<evidence type="ECO:0000256" key="2">
    <source>
        <dbReference type="ARBA" id="ARBA00004173"/>
    </source>
</evidence>
<evidence type="ECO:0000313" key="7">
    <source>
        <dbReference type="Proteomes" id="UP001180020"/>
    </source>
</evidence>
<keyword evidence="4" id="KW-0496">Mitochondrion</keyword>
<evidence type="ECO:0000313" key="6">
    <source>
        <dbReference type="EMBL" id="KAK1327100.1"/>
    </source>
</evidence>
<dbReference type="PANTHER" id="PTHR10949">
    <property type="entry name" value="LIPOYL SYNTHASE"/>
    <property type="match status" value="1"/>
</dbReference>
<sequence>MMDLCLEDKVIMYAKIKATLKELKLHAVCEEARCPNLGECWSGGETGCPNPRLQFLIFMETPAA</sequence>
<dbReference type="PANTHER" id="PTHR10949:SF0">
    <property type="entry name" value="LIPOYL SYNTHASE, MITOCHONDRIAL"/>
    <property type="match status" value="1"/>
</dbReference>
<evidence type="ECO:0000259" key="5">
    <source>
        <dbReference type="Pfam" id="PF16881"/>
    </source>
</evidence>
<keyword evidence="7" id="KW-1185">Reference proteome</keyword>
<organism evidence="6 7">
    <name type="scientific">Acorus calamus</name>
    <name type="common">Sweet flag</name>
    <dbReference type="NCBI Taxonomy" id="4465"/>
    <lineage>
        <taxon>Eukaryota</taxon>
        <taxon>Viridiplantae</taxon>
        <taxon>Streptophyta</taxon>
        <taxon>Embryophyta</taxon>
        <taxon>Tracheophyta</taxon>
        <taxon>Spermatophyta</taxon>
        <taxon>Magnoliopsida</taxon>
        <taxon>Liliopsida</taxon>
        <taxon>Acoraceae</taxon>
        <taxon>Acorus</taxon>
    </lineage>
</organism>
<name>A0AAV9FMP4_ACOCL</name>
<reference evidence="6" key="1">
    <citation type="journal article" date="2023" name="Nat. Commun.">
        <title>Diploid and tetraploid genomes of Acorus and the evolution of monocots.</title>
        <authorList>
            <person name="Ma L."/>
            <person name="Liu K.W."/>
            <person name="Li Z."/>
            <person name="Hsiao Y.Y."/>
            <person name="Qi Y."/>
            <person name="Fu T."/>
            <person name="Tang G.D."/>
            <person name="Zhang D."/>
            <person name="Sun W.H."/>
            <person name="Liu D.K."/>
            <person name="Li Y."/>
            <person name="Chen G.Z."/>
            <person name="Liu X.D."/>
            <person name="Liao X.Y."/>
            <person name="Jiang Y.T."/>
            <person name="Yu X."/>
            <person name="Hao Y."/>
            <person name="Huang J."/>
            <person name="Zhao X.W."/>
            <person name="Ke S."/>
            <person name="Chen Y.Y."/>
            <person name="Wu W.L."/>
            <person name="Hsu J.L."/>
            <person name="Lin Y.F."/>
            <person name="Huang M.D."/>
            <person name="Li C.Y."/>
            <person name="Huang L."/>
            <person name="Wang Z.W."/>
            <person name="Zhao X."/>
            <person name="Zhong W.Y."/>
            <person name="Peng D.H."/>
            <person name="Ahmad S."/>
            <person name="Lan S."/>
            <person name="Zhang J.S."/>
            <person name="Tsai W.C."/>
            <person name="Van de Peer Y."/>
            <person name="Liu Z.J."/>
        </authorList>
    </citation>
    <scope>NUCLEOTIDE SEQUENCE</scope>
    <source>
        <strain evidence="6">CP</strain>
    </source>
</reference>
<accession>A0AAV9FMP4</accession>
<dbReference type="InterPro" id="IPR031691">
    <property type="entry name" value="LIAS_N"/>
</dbReference>
<keyword evidence="3" id="KW-0411">Iron-sulfur</keyword>
<keyword evidence="3" id="KW-0408">Iron</keyword>
<feature type="domain" description="Lipoyl synthase N-terminal" evidence="5">
    <location>
        <begin position="13"/>
        <end position="34"/>
    </location>
</feature>